<dbReference type="AlphaFoldDB" id="A0A166U4Q1"/>
<feature type="compositionally biased region" description="Low complexity" evidence="1">
    <location>
        <begin position="126"/>
        <end position="137"/>
    </location>
</feature>
<name>A0A166U4Q1_9HYPO</name>
<feature type="region of interest" description="Disordered" evidence="1">
    <location>
        <begin position="1"/>
        <end position="22"/>
    </location>
</feature>
<organism evidence="2 3">
    <name type="scientific">Moelleriella libera RCEF 2490</name>
    <dbReference type="NCBI Taxonomy" id="1081109"/>
    <lineage>
        <taxon>Eukaryota</taxon>
        <taxon>Fungi</taxon>
        <taxon>Dikarya</taxon>
        <taxon>Ascomycota</taxon>
        <taxon>Pezizomycotina</taxon>
        <taxon>Sordariomycetes</taxon>
        <taxon>Hypocreomycetidae</taxon>
        <taxon>Hypocreales</taxon>
        <taxon>Clavicipitaceae</taxon>
        <taxon>Moelleriella</taxon>
    </lineage>
</organism>
<dbReference type="STRING" id="1081109.A0A166U4Q1"/>
<gene>
    <name evidence="2" type="ORF">AAL_01386</name>
</gene>
<accession>A0A166U4Q1</accession>
<feature type="region of interest" description="Disordered" evidence="1">
    <location>
        <begin position="93"/>
        <end position="148"/>
    </location>
</feature>
<protein>
    <submittedName>
        <fullName evidence="2">Uncharacterized protein</fullName>
    </submittedName>
</protein>
<dbReference type="EMBL" id="AZGY01000002">
    <property type="protein sequence ID" value="OAA32054.1"/>
    <property type="molecule type" value="Genomic_DNA"/>
</dbReference>
<comment type="caution">
    <text evidence="2">The sequence shown here is derived from an EMBL/GenBank/DDBJ whole genome shotgun (WGS) entry which is preliminary data.</text>
</comment>
<keyword evidence="3" id="KW-1185">Reference proteome</keyword>
<evidence type="ECO:0000256" key="1">
    <source>
        <dbReference type="SAM" id="MobiDB-lite"/>
    </source>
</evidence>
<reference evidence="2 3" key="1">
    <citation type="journal article" date="2016" name="Genome Biol. Evol.">
        <title>Divergent and convergent evolution of fungal pathogenicity.</title>
        <authorList>
            <person name="Shang Y."/>
            <person name="Xiao G."/>
            <person name="Zheng P."/>
            <person name="Cen K."/>
            <person name="Zhan S."/>
            <person name="Wang C."/>
        </authorList>
    </citation>
    <scope>NUCLEOTIDE SEQUENCE [LARGE SCALE GENOMIC DNA]</scope>
    <source>
        <strain evidence="2 3">RCEF 2490</strain>
    </source>
</reference>
<evidence type="ECO:0000313" key="2">
    <source>
        <dbReference type="EMBL" id="OAA32054.1"/>
    </source>
</evidence>
<evidence type="ECO:0000313" key="3">
    <source>
        <dbReference type="Proteomes" id="UP000078544"/>
    </source>
</evidence>
<sequence length="173" mass="18117">MSPRPSTPVKVPASAANNTPATLDPDMRSQINTLLLRDGHVSKIQDALLHALNSNSSNWPTLVQSHALSLLRTGEITTFPLLLRRIIDDVREASSSSTTSSSVSANGKASGATTNGDSSKRVNGTSSSSSSLSSSSSPEKPNLAVPDAVVEEALRVTRESLEAVCEMDEQGTS</sequence>
<dbReference type="OrthoDB" id="5355007at2759"/>
<dbReference type="Proteomes" id="UP000078544">
    <property type="component" value="Unassembled WGS sequence"/>
</dbReference>
<proteinExistence type="predicted"/>
<feature type="compositionally biased region" description="Low complexity" evidence="1">
    <location>
        <begin position="94"/>
        <end position="104"/>
    </location>
</feature>
<feature type="compositionally biased region" description="Polar residues" evidence="1">
    <location>
        <begin position="105"/>
        <end position="125"/>
    </location>
</feature>